<reference evidence="2 3" key="1">
    <citation type="submission" date="2020-02" db="EMBL/GenBank/DDBJ databases">
        <title>Draft genome sequence of Lactococcus sp. Hs20B0-1.</title>
        <authorList>
            <person name="Noda S."/>
            <person name="Yuki M."/>
            <person name="Ohkuma M."/>
        </authorList>
    </citation>
    <scope>NUCLEOTIDE SEQUENCE [LARGE SCALE GENOMIC DNA]</scope>
    <source>
        <strain evidence="2 3">Hs20B0-1</strain>
    </source>
</reference>
<sequence length="278" mass="31627">MKTKNKLLEKIQKTTKKHRIIASALAVLLIGASLLIGSTQTSATTTAVPTTQPMYRLYNAYSGEHFYTASTAERNSIIRGSWQWYYEGISWFSPTHSNTPVYRLYNKNAGDHHYTISKDEKDMLVKKGWRYEGIGWYSDDKKTIKVLRAYNKNAKAGSHNYTTSDAEQQNLIKNGWRNEGIGWYAAGAGKALDPVADSGIIQESNENKQQTNYLINKRKNLVDEIANDKKVAKESPFPILRSTYSNMAKMFEKKLKEFDAENPQVINLHPAVYDVWKG</sequence>
<dbReference type="EMBL" id="BLLH01000011">
    <property type="protein sequence ID" value="GFH41294.1"/>
    <property type="molecule type" value="Genomic_DNA"/>
</dbReference>
<dbReference type="Pfam" id="PF18885">
    <property type="entry name" value="DUF5648"/>
    <property type="match status" value="1"/>
</dbReference>
<dbReference type="Proteomes" id="UP000475928">
    <property type="component" value="Unassembled WGS sequence"/>
</dbReference>
<comment type="caution">
    <text evidence="2">The sequence shown here is derived from an EMBL/GenBank/DDBJ whole genome shotgun (WGS) entry which is preliminary data.</text>
</comment>
<feature type="domain" description="DUF5648" evidence="1">
    <location>
        <begin position="53"/>
        <end position="185"/>
    </location>
</feature>
<name>A0A6A0BA96_9LACT</name>
<protein>
    <recommendedName>
        <fullName evidence="1">DUF5648 domain-containing protein</fullName>
    </recommendedName>
</protein>
<evidence type="ECO:0000313" key="3">
    <source>
        <dbReference type="Proteomes" id="UP000475928"/>
    </source>
</evidence>
<dbReference type="InterPro" id="IPR043708">
    <property type="entry name" value="DUF5648"/>
</dbReference>
<organism evidence="2 3">
    <name type="scientific">Pseudolactococcus insecticola</name>
    <dbReference type="NCBI Taxonomy" id="2709158"/>
    <lineage>
        <taxon>Bacteria</taxon>
        <taxon>Bacillati</taxon>
        <taxon>Bacillota</taxon>
        <taxon>Bacilli</taxon>
        <taxon>Lactobacillales</taxon>
        <taxon>Streptococcaceae</taxon>
        <taxon>Pseudolactococcus</taxon>
    </lineage>
</organism>
<dbReference type="AlphaFoldDB" id="A0A6A0BA96"/>
<evidence type="ECO:0000313" key="2">
    <source>
        <dbReference type="EMBL" id="GFH41294.1"/>
    </source>
</evidence>
<accession>A0A6A0BA96</accession>
<proteinExistence type="predicted"/>
<dbReference type="RefSeq" id="WP_191088439.1">
    <property type="nucleotide sequence ID" value="NZ_BLLH01000011.1"/>
</dbReference>
<keyword evidence="3" id="KW-1185">Reference proteome</keyword>
<evidence type="ECO:0000259" key="1">
    <source>
        <dbReference type="Pfam" id="PF18885"/>
    </source>
</evidence>
<gene>
    <name evidence="2" type="ORF">Hs20B_16920</name>
</gene>